<dbReference type="Gene3D" id="3.30.2320.10">
    <property type="entry name" value="hypothetical protein PF0899 domain"/>
    <property type="match status" value="1"/>
</dbReference>
<evidence type="ECO:0000256" key="2">
    <source>
        <dbReference type="SAM" id="Coils"/>
    </source>
</evidence>
<accession>A0A7K1SKS3</accession>
<dbReference type="RefSeq" id="WP_157589220.1">
    <property type="nucleotide sequence ID" value="NZ_WPIN01000015.1"/>
</dbReference>
<protein>
    <submittedName>
        <fullName evidence="5">Phage major capsid protein</fullName>
    </submittedName>
</protein>
<gene>
    <name evidence="5" type="ORF">GO755_30490</name>
</gene>
<evidence type="ECO:0000256" key="3">
    <source>
        <dbReference type="SAM" id="SignalP"/>
    </source>
</evidence>
<organism evidence="5 6">
    <name type="scientific">Spirosoma arboris</name>
    <dbReference type="NCBI Taxonomy" id="2682092"/>
    <lineage>
        <taxon>Bacteria</taxon>
        <taxon>Pseudomonadati</taxon>
        <taxon>Bacteroidota</taxon>
        <taxon>Cytophagia</taxon>
        <taxon>Cytophagales</taxon>
        <taxon>Cytophagaceae</taxon>
        <taxon>Spirosoma</taxon>
    </lineage>
</organism>
<dbReference type="InterPro" id="IPR054612">
    <property type="entry name" value="Phage_capsid-like_C"/>
</dbReference>
<evidence type="ECO:0000313" key="6">
    <source>
        <dbReference type="Proteomes" id="UP000436006"/>
    </source>
</evidence>
<name>A0A7K1SKS3_9BACT</name>
<evidence type="ECO:0000313" key="5">
    <source>
        <dbReference type="EMBL" id="MVM34400.1"/>
    </source>
</evidence>
<reference evidence="5 6" key="1">
    <citation type="submission" date="2019-12" db="EMBL/GenBank/DDBJ databases">
        <title>Spirosoma sp. HMF4905 genome sequencing and assembly.</title>
        <authorList>
            <person name="Kang H."/>
            <person name="Cha I."/>
            <person name="Kim H."/>
            <person name="Joh K."/>
        </authorList>
    </citation>
    <scope>NUCLEOTIDE SEQUENCE [LARGE SCALE GENOMIC DNA]</scope>
    <source>
        <strain evidence="5 6">HMF4905</strain>
    </source>
</reference>
<dbReference type="InterPro" id="IPR024455">
    <property type="entry name" value="Phage_capsid"/>
</dbReference>
<feature type="coiled-coil region" evidence="2">
    <location>
        <begin position="66"/>
        <end position="141"/>
    </location>
</feature>
<feature type="chain" id="PRO_5029708237" evidence="3">
    <location>
        <begin position="27"/>
        <end position="467"/>
    </location>
</feature>
<dbReference type="EMBL" id="WPIN01000015">
    <property type="protein sequence ID" value="MVM34400.1"/>
    <property type="molecule type" value="Genomic_DNA"/>
</dbReference>
<keyword evidence="3" id="KW-0732">Signal</keyword>
<dbReference type="AlphaFoldDB" id="A0A7K1SKS3"/>
<dbReference type="SUPFAM" id="SSF56563">
    <property type="entry name" value="Major capsid protein gp5"/>
    <property type="match status" value="1"/>
</dbReference>
<evidence type="ECO:0000259" key="4">
    <source>
        <dbReference type="Pfam" id="PF05065"/>
    </source>
</evidence>
<feature type="signal peptide" evidence="3">
    <location>
        <begin position="1"/>
        <end position="26"/>
    </location>
</feature>
<comment type="subcellular location">
    <subcellularLocation>
        <location evidence="1">Virion</location>
    </subcellularLocation>
</comment>
<keyword evidence="2" id="KW-0175">Coiled coil</keyword>
<dbReference type="Proteomes" id="UP000436006">
    <property type="component" value="Unassembled WGS sequence"/>
</dbReference>
<feature type="domain" description="Phage capsid-like C-terminal" evidence="4">
    <location>
        <begin position="194"/>
        <end position="437"/>
    </location>
</feature>
<keyword evidence="6" id="KW-1185">Reference proteome</keyword>
<dbReference type="NCBIfam" id="TIGR01554">
    <property type="entry name" value="major_cap_HK97"/>
    <property type="match status" value="1"/>
</dbReference>
<evidence type="ECO:0000256" key="1">
    <source>
        <dbReference type="ARBA" id="ARBA00004328"/>
    </source>
</evidence>
<comment type="caution">
    <text evidence="5">The sequence shown here is derived from an EMBL/GenBank/DDBJ whole genome shotgun (WGS) entry which is preliminary data.</text>
</comment>
<dbReference type="Pfam" id="PF05065">
    <property type="entry name" value="Phage_capsid"/>
    <property type="match status" value="1"/>
</dbReference>
<dbReference type="Gene3D" id="3.30.2400.10">
    <property type="entry name" value="Major capsid protein gp5"/>
    <property type="match status" value="1"/>
</dbReference>
<proteinExistence type="predicted"/>
<sequence length="467" mass="52104">MKTQLVLLVLTLVLFTLFNQNGQAMAFSYATTLNPNRGWAANLYERAKIWFDKSLEDVEKTFNEGIKDMKEQVKGWKEDFEKATDKKATKEELETLKKEWEDRAEKQQKHLDELQAAKDRIKDSQTEKKSLMQQIEEKATANDFVKNAWNLPAGHEKKGIEIDLKTVSINSTSYSLTGTNSFLLRGLEMEPGVAKDPTTPFFIRNLISVGATSENTVSWNERVMVEGGAGQVAEGATFPQWSGKWAKKFANTKKTAVYTKITEEMLEDVDFVLSEIQDELIDGPAGMNNQLENEILSGDGTGEHHTGILTQSTAFALPSGFETLAAPNNFDLIQAMALQIELANYMPTHVILGSSAFANMNLYKDTQGRYLIPPFVSATGMLIAGLQVIKTNRFGSDTVLVCNPQLVKFRIKRNLTLRFFEQNEDDALTDRTTITASLRGVLFVKTPDLKGLVKSTFSAGKNLIKTA</sequence>